<name>A0A4R8DVI4_9BACT</name>
<feature type="coiled-coil region" evidence="1">
    <location>
        <begin position="110"/>
        <end position="151"/>
    </location>
</feature>
<dbReference type="OrthoDB" id="662023at2"/>
<dbReference type="RefSeq" id="WP_133994059.1">
    <property type="nucleotide sequence ID" value="NZ_SODV01000001.1"/>
</dbReference>
<evidence type="ECO:0000313" key="3">
    <source>
        <dbReference type="Proteomes" id="UP000294498"/>
    </source>
</evidence>
<dbReference type="Proteomes" id="UP000294498">
    <property type="component" value="Unassembled WGS sequence"/>
</dbReference>
<organism evidence="2 3">
    <name type="scientific">Dinghuibacter silviterrae</name>
    <dbReference type="NCBI Taxonomy" id="1539049"/>
    <lineage>
        <taxon>Bacteria</taxon>
        <taxon>Pseudomonadati</taxon>
        <taxon>Bacteroidota</taxon>
        <taxon>Chitinophagia</taxon>
        <taxon>Chitinophagales</taxon>
        <taxon>Chitinophagaceae</taxon>
        <taxon>Dinghuibacter</taxon>
    </lineage>
</organism>
<evidence type="ECO:0000256" key="1">
    <source>
        <dbReference type="SAM" id="Coils"/>
    </source>
</evidence>
<proteinExistence type="predicted"/>
<protein>
    <submittedName>
        <fullName evidence="2">Uncharacterized protein</fullName>
    </submittedName>
</protein>
<evidence type="ECO:0000313" key="2">
    <source>
        <dbReference type="EMBL" id="TDX01485.1"/>
    </source>
</evidence>
<gene>
    <name evidence="2" type="ORF">EDB95_2521</name>
</gene>
<comment type="caution">
    <text evidence="2">The sequence shown here is derived from an EMBL/GenBank/DDBJ whole genome shotgun (WGS) entry which is preliminary data.</text>
</comment>
<keyword evidence="3" id="KW-1185">Reference proteome</keyword>
<dbReference type="AlphaFoldDB" id="A0A4R8DVI4"/>
<keyword evidence="1" id="KW-0175">Coiled coil</keyword>
<dbReference type="EMBL" id="SODV01000001">
    <property type="protein sequence ID" value="TDX01485.1"/>
    <property type="molecule type" value="Genomic_DNA"/>
</dbReference>
<sequence>MSFTHQKFDQSKVDKLKHYLEDMAGKGQPRQYEIFVDNLKVVPRTEDLSNFENYEGYMDEDTEKIRILIYNSSLSPRNDQFCFSVSGASPGKPTEALGEIDTMIQEKLTARDREHEMASLRKELEQARSQITDAEAEAEELRQEMEAVRAGRQERQMGLFDMAAGVLQGLLRNNPGWLQRVPGGEALAGLLTSDSTPKMLPETTPPSNVTFERKAETPDLAPEQLRYLDTLRQIEAAFPQPELETVMRIIARFAEDPNSLDTVSKILKINNV</sequence>
<reference evidence="2 3" key="1">
    <citation type="submission" date="2019-03" db="EMBL/GenBank/DDBJ databases">
        <title>Genomic Encyclopedia of Type Strains, Phase IV (KMG-IV): sequencing the most valuable type-strain genomes for metagenomic binning, comparative biology and taxonomic classification.</title>
        <authorList>
            <person name="Goeker M."/>
        </authorList>
    </citation>
    <scope>NUCLEOTIDE SEQUENCE [LARGE SCALE GENOMIC DNA]</scope>
    <source>
        <strain evidence="2 3">DSM 100059</strain>
    </source>
</reference>
<accession>A0A4R8DVI4</accession>